<dbReference type="SUPFAM" id="SSF56112">
    <property type="entry name" value="Protein kinase-like (PK-like)"/>
    <property type="match status" value="1"/>
</dbReference>
<dbReference type="InterPro" id="IPR011009">
    <property type="entry name" value="Kinase-like_dom_sf"/>
</dbReference>
<dbReference type="PROSITE" id="PS00107">
    <property type="entry name" value="PROTEIN_KINASE_ATP"/>
    <property type="match status" value="1"/>
</dbReference>
<protein>
    <recommendedName>
        <fullName evidence="3">Protein kinase domain-containing protein</fullName>
    </recommendedName>
</protein>
<gene>
    <name evidence="2" type="ORF">TOLI1172_LOCUS8835</name>
</gene>
<evidence type="ECO:0000313" key="2">
    <source>
        <dbReference type="EMBL" id="CAD8824436.1"/>
    </source>
</evidence>
<dbReference type="InterPro" id="IPR017441">
    <property type="entry name" value="Protein_kinase_ATP_BS"/>
</dbReference>
<name>A0A7S1ETX4_9RHOD</name>
<keyword evidence="1" id="KW-0067">ATP-binding</keyword>
<feature type="binding site" evidence="1">
    <location>
        <position position="134"/>
    </location>
    <ligand>
        <name>ATP</name>
        <dbReference type="ChEBI" id="CHEBI:30616"/>
    </ligand>
</feature>
<accession>A0A7S1ETX4</accession>
<dbReference type="AlphaFoldDB" id="A0A7S1ETX4"/>
<dbReference type="GO" id="GO:0005524">
    <property type="term" value="F:ATP binding"/>
    <property type="evidence" value="ECO:0007669"/>
    <property type="project" value="UniProtKB-UniRule"/>
</dbReference>
<proteinExistence type="predicted"/>
<dbReference type="Gene3D" id="1.10.510.10">
    <property type="entry name" value="Transferase(Phosphotransferase) domain 1"/>
    <property type="match status" value="1"/>
</dbReference>
<organism evidence="2">
    <name type="scientific">Timspurckia oligopyrenoides</name>
    <dbReference type="NCBI Taxonomy" id="708627"/>
    <lineage>
        <taxon>Eukaryota</taxon>
        <taxon>Rhodophyta</taxon>
        <taxon>Bangiophyceae</taxon>
        <taxon>Porphyridiales</taxon>
        <taxon>Porphyridiaceae</taxon>
        <taxon>Timspurckia</taxon>
    </lineage>
</organism>
<evidence type="ECO:0008006" key="3">
    <source>
        <dbReference type="Google" id="ProtNLM"/>
    </source>
</evidence>
<sequence>MDSGRRLSHVLLFHRQSESFLRLCSRIQQRSCGLCHLGHPTLVVSRRNLLNVLKNVLVFTITNVFPDSLSPSGLHYGLTFAKADTDMIPTAEISHSTLMCGSDRIHVEEVIGKGSSGIVYSGIHINTGEKIVIKTGKTSSLEAEIRILNYLKSNLKAHASIEELVLSCDLTNGLTAVVKRPLFESSSDQSLTQTLSDIPSKSTRQEAVRNIIDTFLVVLESDVAVSDVQFLIDTLSGSVLLIDVSESRMLPINQPWEKWDILDQASVLNFIQETRAILALESEYANQYMERKLASNSHTLLHEVLSH</sequence>
<dbReference type="EMBL" id="HBFP01012189">
    <property type="protein sequence ID" value="CAD8824436.1"/>
    <property type="molecule type" value="Transcribed_RNA"/>
</dbReference>
<evidence type="ECO:0000256" key="1">
    <source>
        <dbReference type="PROSITE-ProRule" id="PRU10141"/>
    </source>
</evidence>
<keyword evidence="1" id="KW-0547">Nucleotide-binding</keyword>
<reference evidence="2" key="1">
    <citation type="submission" date="2021-01" db="EMBL/GenBank/DDBJ databases">
        <authorList>
            <person name="Corre E."/>
            <person name="Pelletier E."/>
            <person name="Niang G."/>
            <person name="Scheremetjew M."/>
            <person name="Finn R."/>
            <person name="Kale V."/>
            <person name="Holt S."/>
            <person name="Cochrane G."/>
            <person name="Meng A."/>
            <person name="Brown T."/>
            <person name="Cohen L."/>
        </authorList>
    </citation>
    <scope>NUCLEOTIDE SEQUENCE</scope>
    <source>
        <strain evidence="2">CCMP3278</strain>
    </source>
</reference>